<evidence type="ECO:0000256" key="1">
    <source>
        <dbReference type="ARBA" id="ARBA00005058"/>
    </source>
</evidence>
<dbReference type="Pfam" id="PF01048">
    <property type="entry name" value="PNP_UDP_1"/>
    <property type="match status" value="1"/>
</dbReference>
<dbReference type="InterPro" id="IPR011268">
    <property type="entry name" value="Purine_phosphorylase"/>
</dbReference>
<dbReference type="Gene3D" id="3.40.50.1580">
    <property type="entry name" value="Nucleoside phosphorylase domain"/>
    <property type="match status" value="1"/>
</dbReference>
<feature type="domain" description="Nucleoside phosphorylase" evidence="7">
    <location>
        <begin position="57"/>
        <end position="304"/>
    </location>
</feature>
<evidence type="ECO:0000256" key="3">
    <source>
        <dbReference type="ARBA" id="ARBA00022676"/>
    </source>
</evidence>
<organism evidence="8 9">
    <name type="scientific">Salmonella typhimurium (strain 14028s / SGSC 2262)</name>
    <dbReference type="NCBI Taxonomy" id="588858"/>
    <lineage>
        <taxon>Bacteria</taxon>
        <taxon>Pseudomonadati</taxon>
        <taxon>Pseudomonadota</taxon>
        <taxon>Gammaproteobacteria</taxon>
        <taxon>Enterobacterales</taxon>
        <taxon>Enterobacteriaceae</taxon>
        <taxon>Salmonella</taxon>
    </lineage>
</organism>
<dbReference type="AlphaFoldDB" id="A0A0F6B4G8"/>
<protein>
    <recommendedName>
        <fullName evidence="5">Purine nucleoside phosphorylase</fullName>
        <ecNumber evidence="5">2.4.2.1</ecNumber>
    </recommendedName>
    <alternativeName>
        <fullName evidence="5">Inosine-guanosine phosphorylase</fullName>
    </alternativeName>
</protein>
<dbReference type="PATRIC" id="fig|588858.6.peg.2765"/>
<evidence type="ECO:0000313" key="8">
    <source>
        <dbReference type="EMBL" id="ACY89409.1"/>
    </source>
</evidence>
<feature type="binding site" evidence="6">
    <location>
        <position position="269"/>
    </location>
    <ligand>
        <name>a purine D-ribonucleoside</name>
        <dbReference type="ChEBI" id="CHEBI:142355"/>
    </ligand>
</feature>
<dbReference type="CDD" id="cd09009">
    <property type="entry name" value="PNP-EcPNPII_like"/>
    <property type="match status" value="1"/>
</dbReference>
<keyword evidence="9" id="KW-1185">Reference proteome</keyword>
<dbReference type="GO" id="GO:0009116">
    <property type="term" value="P:nucleoside metabolic process"/>
    <property type="evidence" value="ECO:0007669"/>
    <property type="project" value="InterPro"/>
</dbReference>
<keyword evidence="3 5" id="KW-0328">Glycosyltransferase</keyword>
<dbReference type="FunFam" id="3.40.50.1580:FF:000011">
    <property type="entry name" value="Purine nucleoside phosphorylase"/>
    <property type="match status" value="1"/>
</dbReference>
<reference evidence="8 9" key="1">
    <citation type="journal article" date="2010" name="J. Bacteriol.">
        <title>Short-term signatures of evolutionary change in the Salmonella enterica serovar typhimurium 14028 genome.</title>
        <authorList>
            <person name="Jarvik T."/>
            <person name="Smillie C."/>
            <person name="Groisman E.A."/>
            <person name="Ochman H."/>
        </authorList>
    </citation>
    <scope>NUCLEOTIDE SEQUENCE [LARGE SCALE GENOMIC DNA]</scope>
    <source>
        <strain evidence="9">14028s / SGSC 2262</strain>
    </source>
</reference>
<dbReference type="PANTHER" id="PTHR11904">
    <property type="entry name" value="METHYLTHIOADENOSINE/PURINE NUCLEOSIDE PHOSPHORYLASE"/>
    <property type="match status" value="1"/>
</dbReference>
<accession>A0A0F6B4G8</accession>
<dbReference type="SUPFAM" id="SSF53167">
    <property type="entry name" value="Purine and uridine phosphorylases"/>
    <property type="match status" value="1"/>
</dbReference>
<dbReference type="UniPathway" id="UPA00606"/>
<feature type="binding site" evidence="6">
    <location>
        <position position="227"/>
    </location>
    <ligand>
        <name>a purine D-ribonucleoside</name>
        <dbReference type="ChEBI" id="CHEBI:142355"/>
    </ligand>
</feature>
<dbReference type="PIRSF" id="PIRSF000477">
    <property type="entry name" value="PurNPase"/>
    <property type="match status" value="1"/>
</dbReference>
<dbReference type="NCBIfam" id="NF006054">
    <property type="entry name" value="PRK08202.1"/>
    <property type="match status" value="1"/>
</dbReference>
<evidence type="ECO:0000256" key="4">
    <source>
        <dbReference type="ARBA" id="ARBA00022679"/>
    </source>
</evidence>
<dbReference type="PANTHER" id="PTHR11904:SF9">
    <property type="entry name" value="PURINE NUCLEOSIDE PHOSPHORYLASE-RELATED"/>
    <property type="match status" value="1"/>
</dbReference>
<gene>
    <name evidence="8" type="ordered locus">STM14_2977</name>
</gene>
<name>A0A0F6B4G8_SALT1</name>
<evidence type="ECO:0000259" key="7">
    <source>
        <dbReference type="Pfam" id="PF01048"/>
    </source>
</evidence>
<dbReference type="InterPro" id="IPR010943">
    <property type="entry name" value="Xanthosine_phosphorylase"/>
</dbReference>
<dbReference type="EMBL" id="CP001363">
    <property type="protein sequence ID" value="ACY89409.1"/>
    <property type="molecule type" value="Genomic_DNA"/>
</dbReference>
<dbReference type="NCBIfam" id="TIGR01699">
    <property type="entry name" value="XAPA"/>
    <property type="match status" value="1"/>
</dbReference>
<dbReference type="KEGG" id="seo:STM14_2977"/>
<proteinExistence type="inferred from homology"/>
<comment type="pathway">
    <text evidence="1 5">Purine metabolism; purine nucleoside salvage.</text>
</comment>
<evidence type="ECO:0000256" key="2">
    <source>
        <dbReference type="ARBA" id="ARBA00006751"/>
    </source>
</evidence>
<dbReference type="InterPro" id="IPR000845">
    <property type="entry name" value="Nucleoside_phosphorylase_d"/>
</dbReference>
<comment type="similarity">
    <text evidence="2 5">Belongs to the PNP/MTAP phosphorylase family.</text>
</comment>
<evidence type="ECO:0000313" key="9">
    <source>
        <dbReference type="Proteomes" id="UP000002695"/>
    </source>
</evidence>
<dbReference type="InterPro" id="IPR035994">
    <property type="entry name" value="Nucleoside_phosphorylase_sf"/>
</dbReference>
<dbReference type="NCBIfam" id="TIGR01697">
    <property type="entry name" value="PNPH-PUNA-XAPA"/>
    <property type="match status" value="1"/>
</dbReference>
<feature type="binding site" evidence="6">
    <location>
        <begin position="115"/>
        <end position="117"/>
    </location>
    <ligand>
        <name>phosphate</name>
        <dbReference type="ChEBI" id="CHEBI:43474"/>
    </ligand>
</feature>
<keyword evidence="4 5" id="KW-0808">Transferase</keyword>
<evidence type="ECO:0000256" key="6">
    <source>
        <dbReference type="PIRSR" id="PIRSR000477-2"/>
    </source>
</evidence>
<sequence length="307" mass="32825">MMTREKCIGQQGAMVVIKRSQIKSDRTRKLMPHALFSHNPEYCVDIVHAHKPAFTPRVAFILGSGLGALADQIEDAVAISYEKLPGFPVSTVHGHAGELVLGHLAGVPVACMKGRGHFYEGRGMAVMTDAIRTLKLLGCEVLFCTNAAGSLRPEVGPGSLVALSDHINTMPGTPMVGPNDDRYGDRFFSLANAYDADYRAMLQSVAAEEGFTLTEGVFVSYPGPNFETAAEIRMMQIIGGDVVGMSVVPEVISARHCGLKVVAVSAITNLAEGLGDVKLSHAQTLAAAELSRQNFINLICGFLRKLA</sequence>
<dbReference type="GO" id="GO:0005737">
    <property type="term" value="C:cytoplasm"/>
    <property type="evidence" value="ECO:0007669"/>
    <property type="project" value="InterPro"/>
</dbReference>
<dbReference type="GO" id="GO:0004731">
    <property type="term" value="F:purine-nucleoside phosphorylase activity"/>
    <property type="evidence" value="ECO:0007669"/>
    <property type="project" value="UniProtKB-EC"/>
</dbReference>
<feature type="binding site" evidence="6">
    <location>
        <position position="246"/>
    </location>
    <ligand>
        <name>phosphate</name>
        <dbReference type="ChEBI" id="CHEBI:43474"/>
    </ligand>
</feature>
<evidence type="ECO:0000256" key="5">
    <source>
        <dbReference type="PIRNR" id="PIRNR000477"/>
    </source>
</evidence>
<dbReference type="Proteomes" id="UP000002695">
    <property type="component" value="Chromosome"/>
</dbReference>
<feature type="binding site" evidence="6">
    <location>
        <position position="147"/>
    </location>
    <ligand>
        <name>phosphate</name>
        <dbReference type="ChEBI" id="CHEBI:43474"/>
    </ligand>
</feature>
<dbReference type="EC" id="2.4.2.1" evidence="5"/>
<comment type="function">
    <text evidence="5">The purine nucleoside phosphorylases catalyze the phosphorolytic breakdown of the N-glycosidic bond in the beta-(deoxy)ribonucleoside molecules, with the formation of the corresponding free purine bases and pentose-1-phosphate.</text>
</comment>
<feature type="binding site" evidence="6">
    <location>
        <position position="95"/>
    </location>
    <ligand>
        <name>phosphate</name>
        <dbReference type="ChEBI" id="CHEBI:43474"/>
    </ligand>
</feature>
<feature type="binding site" evidence="6">
    <location>
        <position position="64"/>
    </location>
    <ligand>
        <name>phosphate</name>
        <dbReference type="ChEBI" id="CHEBI:43474"/>
    </ligand>
</feature>
<dbReference type="HOGENOM" id="CLU_054456_1_0_6"/>